<evidence type="ECO:0000313" key="6">
    <source>
        <dbReference type="Proteomes" id="UP000634206"/>
    </source>
</evidence>
<evidence type="ECO:0000256" key="2">
    <source>
        <dbReference type="ARBA" id="ARBA00023125"/>
    </source>
</evidence>
<keyword evidence="6" id="KW-1185">Reference proteome</keyword>
<dbReference type="EMBL" id="JAENIG010000006">
    <property type="protein sequence ID" value="MBK1855306.1"/>
    <property type="molecule type" value="Genomic_DNA"/>
</dbReference>
<comment type="caution">
    <text evidence="5">The sequence shown here is derived from an EMBL/GenBank/DDBJ whole genome shotgun (WGS) entry which is preliminary data.</text>
</comment>
<proteinExistence type="predicted"/>
<gene>
    <name evidence="5" type="ORF">JIN83_10075</name>
</gene>
<dbReference type="InterPro" id="IPR036388">
    <property type="entry name" value="WH-like_DNA-bd_sf"/>
</dbReference>
<dbReference type="PRINTS" id="PR00035">
    <property type="entry name" value="HTHGNTR"/>
</dbReference>
<evidence type="ECO:0000256" key="3">
    <source>
        <dbReference type="ARBA" id="ARBA00023163"/>
    </source>
</evidence>
<dbReference type="SUPFAM" id="SSF53822">
    <property type="entry name" value="Periplasmic binding protein-like I"/>
    <property type="match status" value="1"/>
</dbReference>
<accession>A0AAE2SFC2</accession>
<protein>
    <submittedName>
        <fullName evidence="5">GntR family transcriptional regulator</fullName>
    </submittedName>
</protein>
<evidence type="ECO:0000256" key="1">
    <source>
        <dbReference type="ARBA" id="ARBA00023015"/>
    </source>
</evidence>
<sequence>MVDIVLYCDQVSCMARLERNTLSEQLAAEISKEITAGVWTERLPGHRILGKRYDVSRPTCERALNILEANGLISPAEPGKMRKILRKESKKAASDQLHLLVVIDSRHPPTQEDAALILQIEDFWKSEGGQTSRVQCDLMRIRKPEYLLKKWITASGANCVFFDTITLEWVKAVETFKLPCYATGGSLRGSVGLLSGSGFKIVDCITGLLREVLELGHRRILLVMGRATPEEVMTGAVQESTAPILAENWDSEEVSFSHMIPDLVHPSDWHEWWRMTLTKERPSVVITENVFQAICLNNYCLAHGIQMPRDMSLVVLEDADFLAWLQPSPTRYRHLHEDALRHFRSWVRGGFPHGSIKFLGAELVDGGQTLGPAPR</sequence>
<dbReference type="GO" id="GO:0003677">
    <property type="term" value="F:DNA binding"/>
    <property type="evidence" value="ECO:0007669"/>
    <property type="project" value="UniProtKB-KW"/>
</dbReference>
<dbReference type="InterPro" id="IPR036390">
    <property type="entry name" value="WH_DNA-bd_sf"/>
</dbReference>
<keyword evidence="2" id="KW-0238">DNA-binding</keyword>
<evidence type="ECO:0000313" key="5">
    <source>
        <dbReference type="EMBL" id="MBK1855306.1"/>
    </source>
</evidence>
<dbReference type="InterPro" id="IPR028082">
    <property type="entry name" value="Peripla_BP_I"/>
</dbReference>
<dbReference type="InterPro" id="IPR000524">
    <property type="entry name" value="Tscrpt_reg_HTH_GntR"/>
</dbReference>
<dbReference type="AlphaFoldDB" id="A0AAE2SFC2"/>
<dbReference type="Gene3D" id="3.40.50.2300">
    <property type="match status" value="1"/>
</dbReference>
<dbReference type="Pfam" id="PF00392">
    <property type="entry name" value="GntR"/>
    <property type="match status" value="1"/>
</dbReference>
<dbReference type="SUPFAM" id="SSF46785">
    <property type="entry name" value="Winged helix' DNA-binding domain"/>
    <property type="match status" value="1"/>
</dbReference>
<dbReference type="GO" id="GO:0003700">
    <property type="term" value="F:DNA-binding transcription factor activity"/>
    <property type="evidence" value="ECO:0007669"/>
    <property type="project" value="InterPro"/>
</dbReference>
<dbReference type="Gene3D" id="1.10.10.10">
    <property type="entry name" value="Winged helix-like DNA-binding domain superfamily/Winged helix DNA-binding domain"/>
    <property type="match status" value="1"/>
</dbReference>
<feature type="domain" description="HTH gntR-type" evidence="4">
    <location>
        <begin position="22"/>
        <end position="73"/>
    </location>
</feature>
<reference evidence="5" key="1">
    <citation type="submission" date="2021-01" db="EMBL/GenBank/DDBJ databases">
        <title>Modified the classification status of verrucomicrobia.</title>
        <authorList>
            <person name="Feng X."/>
        </authorList>
    </citation>
    <scope>NUCLEOTIDE SEQUENCE</scope>
    <source>
        <strain evidence="5">5K15</strain>
    </source>
</reference>
<name>A0AAE2SFC2_9BACT</name>
<keyword evidence="3" id="KW-0804">Transcription</keyword>
<organism evidence="5 6">
    <name type="scientific">Oceaniferula flava</name>
    <dbReference type="NCBI Taxonomy" id="2800421"/>
    <lineage>
        <taxon>Bacteria</taxon>
        <taxon>Pseudomonadati</taxon>
        <taxon>Verrucomicrobiota</taxon>
        <taxon>Verrucomicrobiia</taxon>
        <taxon>Verrucomicrobiales</taxon>
        <taxon>Verrucomicrobiaceae</taxon>
        <taxon>Oceaniferula</taxon>
    </lineage>
</organism>
<evidence type="ECO:0000259" key="4">
    <source>
        <dbReference type="Pfam" id="PF00392"/>
    </source>
</evidence>
<dbReference type="Proteomes" id="UP000634206">
    <property type="component" value="Unassembled WGS sequence"/>
</dbReference>
<dbReference type="CDD" id="cd07377">
    <property type="entry name" value="WHTH_GntR"/>
    <property type="match status" value="1"/>
</dbReference>
<keyword evidence="1" id="KW-0805">Transcription regulation</keyword>